<organism evidence="1 2">
    <name type="scientific">Solanum bulbocastanum</name>
    <name type="common">Wild potato</name>
    <dbReference type="NCBI Taxonomy" id="147425"/>
    <lineage>
        <taxon>Eukaryota</taxon>
        <taxon>Viridiplantae</taxon>
        <taxon>Streptophyta</taxon>
        <taxon>Embryophyta</taxon>
        <taxon>Tracheophyta</taxon>
        <taxon>Spermatophyta</taxon>
        <taxon>Magnoliopsida</taxon>
        <taxon>eudicotyledons</taxon>
        <taxon>Gunneridae</taxon>
        <taxon>Pentapetalae</taxon>
        <taxon>asterids</taxon>
        <taxon>lamiids</taxon>
        <taxon>Solanales</taxon>
        <taxon>Solanaceae</taxon>
        <taxon>Solanoideae</taxon>
        <taxon>Solaneae</taxon>
        <taxon>Solanum</taxon>
    </lineage>
</organism>
<protein>
    <submittedName>
        <fullName evidence="1">Uncharacterized protein</fullName>
    </submittedName>
</protein>
<reference evidence="1 2" key="1">
    <citation type="submission" date="2024-02" db="EMBL/GenBank/DDBJ databases">
        <title>de novo genome assembly of Solanum bulbocastanum strain 11H21.</title>
        <authorList>
            <person name="Hosaka A.J."/>
        </authorList>
    </citation>
    <scope>NUCLEOTIDE SEQUENCE [LARGE SCALE GENOMIC DNA]</scope>
    <source>
        <tissue evidence="1">Young leaves</tissue>
    </source>
</reference>
<dbReference type="AlphaFoldDB" id="A0AAN8U3N5"/>
<gene>
    <name evidence="1" type="ORF">RDI58_000723</name>
</gene>
<evidence type="ECO:0000313" key="1">
    <source>
        <dbReference type="EMBL" id="KAK6802939.1"/>
    </source>
</evidence>
<keyword evidence="2" id="KW-1185">Reference proteome</keyword>
<sequence length="72" mass="8395">MVKLVPLQLFSALTFFKILYPSNTAYLMYEPSSLKFVIQSSRLNLILISSCNITSRRWKMALPSNMLFFITR</sequence>
<dbReference type="Proteomes" id="UP001371456">
    <property type="component" value="Unassembled WGS sequence"/>
</dbReference>
<proteinExistence type="predicted"/>
<accession>A0AAN8U3N5</accession>
<evidence type="ECO:0000313" key="2">
    <source>
        <dbReference type="Proteomes" id="UP001371456"/>
    </source>
</evidence>
<dbReference type="EMBL" id="JBANQN010000001">
    <property type="protein sequence ID" value="KAK6802939.1"/>
    <property type="molecule type" value="Genomic_DNA"/>
</dbReference>
<name>A0AAN8U3N5_SOLBU</name>
<comment type="caution">
    <text evidence="1">The sequence shown here is derived from an EMBL/GenBank/DDBJ whole genome shotgun (WGS) entry which is preliminary data.</text>
</comment>